<dbReference type="AlphaFoldDB" id="A0A7W6FQT9"/>
<dbReference type="Pfam" id="PF01381">
    <property type="entry name" value="HTH_3"/>
    <property type="match status" value="1"/>
</dbReference>
<dbReference type="Gene3D" id="1.10.10.2910">
    <property type="match status" value="1"/>
</dbReference>
<dbReference type="GO" id="GO:0003677">
    <property type="term" value="F:DNA binding"/>
    <property type="evidence" value="ECO:0007669"/>
    <property type="project" value="InterPro"/>
</dbReference>
<evidence type="ECO:0000256" key="2">
    <source>
        <dbReference type="SAM" id="MobiDB-lite"/>
    </source>
</evidence>
<protein>
    <submittedName>
        <fullName evidence="4">Zn-dependent peptidase ImmA (M78 family)</fullName>
    </submittedName>
</protein>
<evidence type="ECO:0000313" key="5">
    <source>
        <dbReference type="Proteomes" id="UP000571950"/>
    </source>
</evidence>
<comment type="caution">
    <text evidence="4">The sequence shown here is derived from an EMBL/GenBank/DDBJ whole genome shotgun (WGS) entry which is preliminary data.</text>
</comment>
<name>A0A7W6FQT9_9SPHN</name>
<dbReference type="InterPro" id="IPR010359">
    <property type="entry name" value="IrrE_HExxH"/>
</dbReference>
<dbReference type="RefSeq" id="WP_188072752.1">
    <property type="nucleotide sequence ID" value="NZ_BSPS01000013.1"/>
</dbReference>
<dbReference type="EMBL" id="JACIDT010000010">
    <property type="protein sequence ID" value="MBB3927253.1"/>
    <property type="molecule type" value="Genomic_DNA"/>
</dbReference>
<organism evidence="4 5">
    <name type="scientific">Sphingobium jiangsuense</name>
    <dbReference type="NCBI Taxonomy" id="870476"/>
    <lineage>
        <taxon>Bacteria</taxon>
        <taxon>Pseudomonadati</taxon>
        <taxon>Pseudomonadota</taxon>
        <taxon>Alphaproteobacteria</taxon>
        <taxon>Sphingomonadales</taxon>
        <taxon>Sphingomonadaceae</taxon>
        <taxon>Sphingobium</taxon>
    </lineage>
</organism>
<comment type="similarity">
    <text evidence="1">Belongs to the short-chain fatty acyl-CoA assimilation regulator (ScfR) family.</text>
</comment>
<dbReference type="PROSITE" id="PS50943">
    <property type="entry name" value="HTH_CROC1"/>
    <property type="match status" value="1"/>
</dbReference>
<evidence type="ECO:0000256" key="1">
    <source>
        <dbReference type="ARBA" id="ARBA00007227"/>
    </source>
</evidence>
<dbReference type="PANTHER" id="PTHR43236:SF2">
    <property type="entry name" value="BLL0069 PROTEIN"/>
    <property type="match status" value="1"/>
</dbReference>
<sequence length="378" mass="41361">MKIPAAAINNVLSARGLGAATLASRTGVSRAALQRVLRDEGELDDEDIQAIAEELAVPVQALFARETLPLFPAVDFRSANPGVGEFAKGTLQAIGFVERLSTTFGALGLDVGLDPSVKEFKTSTYSLKEAVDLAAEWRKNWGISDDEQLDWQDANKLYVSLRSYVEGLGVLVLHRQFKTDEAAGIYIHVDDGPHTIVINTTGSSKARKLFTLAHEFGHVLLRAEGASNPSVLKNRIEKFCNRFAACLLAPKRLIKKALTRFGYTPIADDDWIRLFAKKIGLSQEATYLRLVETDYLDRSSYERWKAKFNNTNHVPTGDQGDGGGGGSANPIRDKQTQYGSALLGLLARARSSGALDEIDIYRLCGLKPKYQDQLFGAA</sequence>
<feature type="domain" description="HTH cro/C1-type" evidence="3">
    <location>
        <begin position="14"/>
        <end position="62"/>
    </location>
</feature>
<feature type="region of interest" description="Disordered" evidence="2">
    <location>
        <begin position="312"/>
        <end position="331"/>
    </location>
</feature>
<keyword evidence="5" id="KW-1185">Reference proteome</keyword>
<dbReference type="InterPro" id="IPR010982">
    <property type="entry name" value="Lambda_DNA-bd_dom_sf"/>
</dbReference>
<dbReference type="Gene3D" id="1.10.260.40">
    <property type="entry name" value="lambda repressor-like DNA-binding domains"/>
    <property type="match status" value="1"/>
</dbReference>
<dbReference type="Proteomes" id="UP000571950">
    <property type="component" value="Unassembled WGS sequence"/>
</dbReference>
<evidence type="ECO:0000313" key="4">
    <source>
        <dbReference type="EMBL" id="MBB3927253.1"/>
    </source>
</evidence>
<dbReference type="InterPro" id="IPR001387">
    <property type="entry name" value="Cro/C1-type_HTH"/>
</dbReference>
<evidence type="ECO:0000259" key="3">
    <source>
        <dbReference type="PROSITE" id="PS50943"/>
    </source>
</evidence>
<gene>
    <name evidence="4" type="ORF">GGR43_002976</name>
</gene>
<dbReference type="SUPFAM" id="SSF47413">
    <property type="entry name" value="lambda repressor-like DNA-binding domains"/>
    <property type="match status" value="1"/>
</dbReference>
<accession>A0A7W6FQT9</accession>
<dbReference type="PANTHER" id="PTHR43236">
    <property type="entry name" value="ANTITOXIN HIGA1"/>
    <property type="match status" value="1"/>
</dbReference>
<dbReference type="CDD" id="cd00093">
    <property type="entry name" value="HTH_XRE"/>
    <property type="match status" value="1"/>
</dbReference>
<proteinExistence type="inferred from homology"/>
<dbReference type="SMART" id="SM00530">
    <property type="entry name" value="HTH_XRE"/>
    <property type="match status" value="1"/>
</dbReference>
<dbReference type="InterPro" id="IPR052345">
    <property type="entry name" value="Rad_response_metalloprotease"/>
</dbReference>
<dbReference type="Pfam" id="PF06114">
    <property type="entry name" value="Peptidase_M78"/>
    <property type="match status" value="1"/>
</dbReference>
<reference evidence="4 5" key="1">
    <citation type="submission" date="2020-08" db="EMBL/GenBank/DDBJ databases">
        <title>Genomic Encyclopedia of Type Strains, Phase IV (KMG-IV): sequencing the most valuable type-strain genomes for metagenomic binning, comparative biology and taxonomic classification.</title>
        <authorList>
            <person name="Goeker M."/>
        </authorList>
    </citation>
    <scope>NUCLEOTIDE SEQUENCE [LARGE SCALE GENOMIC DNA]</scope>
    <source>
        <strain evidence="4 5">DSM 26189</strain>
    </source>
</reference>